<proteinExistence type="predicted"/>
<sequence length="160" mass="16757">MDSRHNLDRQLAIAGVARRARGRPMEEIKQLLREEFRRLGLPEQPGTWLDAVAAEAWYGKPYIIDLEAFRAATGLLGAAGTGPDEVLAERRPARQPGPGIRGGARTGQALLPAVEPSPGKAAAVFLGAIALVSCLAAAGAAAAAVAAIHAVRRRRKGGAR</sequence>
<keyword evidence="1" id="KW-0812">Transmembrane</keyword>
<feature type="transmembrane region" description="Helical" evidence="1">
    <location>
        <begin position="121"/>
        <end position="151"/>
    </location>
</feature>
<evidence type="ECO:0000256" key="1">
    <source>
        <dbReference type="SAM" id="Phobius"/>
    </source>
</evidence>
<reference evidence="2 3" key="1">
    <citation type="submission" date="2020-04" db="EMBL/GenBank/DDBJ databases">
        <title>Arthrobacter sp. nov.</title>
        <authorList>
            <person name="Liu S."/>
        </authorList>
    </citation>
    <scope>NUCLEOTIDE SEQUENCE [LARGE SCALE GENOMIC DNA]</scope>
    <source>
        <strain evidence="2 3">E918</strain>
    </source>
</reference>
<dbReference type="RefSeq" id="WP_168485629.1">
    <property type="nucleotide sequence ID" value="NZ_JAAZSQ010000004.1"/>
</dbReference>
<accession>A0A7X6K5I9</accession>
<keyword evidence="3" id="KW-1185">Reference proteome</keyword>
<keyword evidence="1" id="KW-1133">Transmembrane helix</keyword>
<dbReference type="Proteomes" id="UP000544090">
    <property type="component" value="Unassembled WGS sequence"/>
</dbReference>
<dbReference type="AlphaFoldDB" id="A0A7X6K5I9"/>
<evidence type="ECO:0000313" key="2">
    <source>
        <dbReference type="EMBL" id="NKX54294.1"/>
    </source>
</evidence>
<evidence type="ECO:0000313" key="3">
    <source>
        <dbReference type="Proteomes" id="UP000544090"/>
    </source>
</evidence>
<keyword evidence="1" id="KW-0472">Membrane</keyword>
<name>A0A7X6K5I9_9MICC</name>
<gene>
    <name evidence="2" type="ORF">HGG74_06990</name>
</gene>
<comment type="caution">
    <text evidence="2">The sequence shown here is derived from an EMBL/GenBank/DDBJ whole genome shotgun (WGS) entry which is preliminary data.</text>
</comment>
<organism evidence="2 3">
    <name type="scientific">Arthrobacter mobilis</name>
    <dbReference type="NCBI Taxonomy" id="2724944"/>
    <lineage>
        <taxon>Bacteria</taxon>
        <taxon>Bacillati</taxon>
        <taxon>Actinomycetota</taxon>
        <taxon>Actinomycetes</taxon>
        <taxon>Micrococcales</taxon>
        <taxon>Micrococcaceae</taxon>
        <taxon>Arthrobacter</taxon>
    </lineage>
</organism>
<dbReference type="EMBL" id="JAAZSQ010000004">
    <property type="protein sequence ID" value="NKX54294.1"/>
    <property type="molecule type" value="Genomic_DNA"/>
</dbReference>
<protein>
    <submittedName>
        <fullName evidence="2">Uncharacterized protein</fullName>
    </submittedName>
</protein>